<comment type="caution">
    <text evidence="1">The sequence shown here is derived from an EMBL/GenBank/DDBJ whole genome shotgun (WGS) entry which is preliminary data.</text>
</comment>
<reference evidence="1" key="2">
    <citation type="submission" date="2021-04" db="EMBL/GenBank/DDBJ databases">
        <authorList>
            <person name="Podell S."/>
        </authorList>
    </citation>
    <scope>NUCLEOTIDE SEQUENCE</scope>
    <source>
        <strain evidence="1">Hildebrandi</strain>
    </source>
</reference>
<dbReference type="OrthoDB" id="42576at2759"/>
<name>A0A9K3KL16_9STRA</name>
<protein>
    <submittedName>
        <fullName evidence="1">Uncharacterized protein</fullName>
    </submittedName>
</protein>
<sequence>MKSTHGARETCHSNVAEALDHLGPGIVSVRTCVSSGTRASSGTTAGIPPSWYIREYKCYDKACQCDMLVWSPNSDLSSGPAYVLIDDYSKHEDHDPIDWMAWYSYKEETRCCGGQWDSDKYPKKRGLPFSVLMAVDDVMRVNPNIGPKHAATMSRRSFRTDWTVSEVKPNKGLILKPTPSVNTFNTDIYVDADFAGGWGYENPLDPACVKSRTGFVIEIMGCLIQWLSKLQPNIATSTMEAEYTALSIALRAALPLIHVIKFVNAAFGITQNALVSFKTTVHEDNKGALTLAQLERARQTPRSKFYAIKMHWFRSWLKPNKIEIQYIESKHQKADMFTKALPTAVFEENRKLSCGW</sequence>
<accession>A0A9K3KL16</accession>
<reference evidence="1" key="1">
    <citation type="journal article" date="2021" name="Sci. Rep.">
        <title>Diploid genomic architecture of Nitzschia inconspicua, an elite biomass production diatom.</title>
        <authorList>
            <person name="Oliver A."/>
            <person name="Podell S."/>
            <person name="Pinowska A."/>
            <person name="Traller J.C."/>
            <person name="Smith S.R."/>
            <person name="McClure R."/>
            <person name="Beliaev A."/>
            <person name="Bohutskyi P."/>
            <person name="Hill E.A."/>
            <person name="Rabines A."/>
            <person name="Zheng H."/>
            <person name="Allen L.Z."/>
            <person name="Kuo A."/>
            <person name="Grigoriev I.V."/>
            <person name="Allen A.E."/>
            <person name="Hazlebeck D."/>
            <person name="Allen E.E."/>
        </authorList>
    </citation>
    <scope>NUCLEOTIDE SEQUENCE</scope>
    <source>
        <strain evidence="1">Hildebrandi</strain>
    </source>
</reference>
<organism evidence="1 2">
    <name type="scientific">Nitzschia inconspicua</name>
    <dbReference type="NCBI Taxonomy" id="303405"/>
    <lineage>
        <taxon>Eukaryota</taxon>
        <taxon>Sar</taxon>
        <taxon>Stramenopiles</taxon>
        <taxon>Ochrophyta</taxon>
        <taxon>Bacillariophyta</taxon>
        <taxon>Bacillariophyceae</taxon>
        <taxon>Bacillariophycidae</taxon>
        <taxon>Bacillariales</taxon>
        <taxon>Bacillariaceae</taxon>
        <taxon>Nitzschia</taxon>
    </lineage>
</organism>
<keyword evidence="2" id="KW-1185">Reference proteome</keyword>
<dbReference type="Proteomes" id="UP000693970">
    <property type="component" value="Unassembled WGS sequence"/>
</dbReference>
<dbReference type="AlphaFoldDB" id="A0A9K3KL16"/>
<evidence type="ECO:0000313" key="1">
    <source>
        <dbReference type="EMBL" id="KAG7345306.1"/>
    </source>
</evidence>
<gene>
    <name evidence="1" type="ORF">IV203_032837</name>
</gene>
<proteinExistence type="predicted"/>
<evidence type="ECO:0000313" key="2">
    <source>
        <dbReference type="Proteomes" id="UP000693970"/>
    </source>
</evidence>
<dbReference type="CDD" id="cd09272">
    <property type="entry name" value="RNase_HI_RT_Ty1"/>
    <property type="match status" value="1"/>
</dbReference>
<dbReference type="EMBL" id="JAGRRH010000022">
    <property type="protein sequence ID" value="KAG7345306.1"/>
    <property type="molecule type" value="Genomic_DNA"/>
</dbReference>